<dbReference type="EMBL" id="RWGY01000011">
    <property type="protein sequence ID" value="TVU30758.1"/>
    <property type="molecule type" value="Genomic_DNA"/>
</dbReference>
<dbReference type="Gramene" id="TVU30758">
    <property type="protein sequence ID" value="TVU30758"/>
    <property type="gene ID" value="EJB05_22395"/>
</dbReference>
<dbReference type="Pfam" id="PF14009">
    <property type="entry name" value="PADRE"/>
    <property type="match status" value="1"/>
</dbReference>
<accession>A0A5J9V5H3</accession>
<evidence type="ECO:0000256" key="1">
    <source>
        <dbReference type="SAM" id="MobiDB-lite"/>
    </source>
</evidence>
<name>A0A5J9V5H3_9POAL</name>
<dbReference type="PANTHER" id="PTHR33413:SF34">
    <property type="entry name" value="OS10G0352000 PROTEIN"/>
    <property type="match status" value="1"/>
</dbReference>
<dbReference type="PANTHER" id="PTHR33413">
    <property type="entry name" value="EXPRESSED PROTEIN"/>
    <property type="match status" value="1"/>
</dbReference>
<sequence length="255" mass="27188">MGNCQTADAVAVVIQHPPSTGAGSGGRVERAYVATSAAAVMAANPGHYVAAVIQTGAAAAPQPPAAKAKRRLKLLRPDDTLALGGVYRLVSFEGALLPYTHTLHQFLHCRSCFVPSKRLINHALINGDRVRACRGAAGVRVQAARRAKPRGPRRRQRCSPAGGRTAHLKRYVCRVSLRYLQLATVMDGLHLPNIDIMAQVPSSDPSDPSKNHLPSDPEPDIVEAAMMLSGRFGLARPHGQWRPALPSIAEGSVVC</sequence>
<proteinExistence type="predicted"/>
<gene>
    <name evidence="2" type="ORF">EJB05_22395</name>
</gene>
<dbReference type="AlphaFoldDB" id="A0A5J9V5H3"/>
<reference evidence="2 3" key="1">
    <citation type="journal article" date="2019" name="Sci. Rep.">
        <title>A high-quality genome of Eragrostis curvula grass provides insights into Poaceae evolution and supports new strategies to enhance forage quality.</title>
        <authorList>
            <person name="Carballo J."/>
            <person name="Santos B.A.C.M."/>
            <person name="Zappacosta D."/>
            <person name="Garbus I."/>
            <person name="Selva J.P."/>
            <person name="Gallo C.A."/>
            <person name="Diaz A."/>
            <person name="Albertini E."/>
            <person name="Caccamo M."/>
            <person name="Echenique V."/>
        </authorList>
    </citation>
    <scope>NUCLEOTIDE SEQUENCE [LARGE SCALE GENOMIC DNA]</scope>
    <source>
        <strain evidence="3">cv. Victoria</strain>
        <tissue evidence="2">Leaf</tissue>
    </source>
</reference>
<evidence type="ECO:0000313" key="3">
    <source>
        <dbReference type="Proteomes" id="UP000324897"/>
    </source>
</evidence>
<dbReference type="InterPro" id="IPR025322">
    <property type="entry name" value="PADRE_dom"/>
</dbReference>
<evidence type="ECO:0000313" key="2">
    <source>
        <dbReference type="EMBL" id="TVU30758.1"/>
    </source>
</evidence>
<organism evidence="2 3">
    <name type="scientific">Eragrostis curvula</name>
    <name type="common">weeping love grass</name>
    <dbReference type="NCBI Taxonomy" id="38414"/>
    <lineage>
        <taxon>Eukaryota</taxon>
        <taxon>Viridiplantae</taxon>
        <taxon>Streptophyta</taxon>
        <taxon>Embryophyta</taxon>
        <taxon>Tracheophyta</taxon>
        <taxon>Spermatophyta</taxon>
        <taxon>Magnoliopsida</taxon>
        <taxon>Liliopsida</taxon>
        <taxon>Poales</taxon>
        <taxon>Poaceae</taxon>
        <taxon>PACMAD clade</taxon>
        <taxon>Chloridoideae</taxon>
        <taxon>Eragrostideae</taxon>
        <taxon>Eragrostidinae</taxon>
        <taxon>Eragrostis</taxon>
    </lineage>
</organism>
<dbReference type="OrthoDB" id="695224at2759"/>
<comment type="caution">
    <text evidence="2">The sequence shown here is derived from an EMBL/GenBank/DDBJ whole genome shotgun (WGS) entry which is preliminary data.</text>
</comment>
<feature type="non-terminal residue" evidence="2">
    <location>
        <position position="1"/>
    </location>
</feature>
<keyword evidence="3" id="KW-1185">Reference proteome</keyword>
<dbReference type="Proteomes" id="UP000324897">
    <property type="component" value="Chromosome 1"/>
</dbReference>
<protein>
    <submittedName>
        <fullName evidence="2">Uncharacterized protein</fullName>
    </submittedName>
</protein>
<feature type="region of interest" description="Disordered" evidence="1">
    <location>
        <begin position="199"/>
        <end position="218"/>
    </location>
</feature>